<gene>
    <name evidence="2" type="ORF">GCM10009066_00690</name>
</gene>
<organism evidence="2 3">
    <name type="scientific">Halarchaeum salinum</name>
    <dbReference type="NCBI Taxonomy" id="489912"/>
    <lineage>
        <taxon>Archaea</taxon>
        <taxon>Methanobacteriati</taxon>
        <taxon>Methanobacteriota</taxon>
        <taxon>Stenosarchaea group</taxon>
        <taxon>Halobacteria</taxon>
        <taxon>Halobacteriales</taxon>
        <taxon>Halobacteriaceae</taxon>
    </lineage>
</organism>
<reference evidence="2 3" key="1">
    <citation type="journal article" date="2019" name="Int. J. Syst. Evol. Microbiol.">
        <title>The Global Catalogue of Microorganisms (GCM) 10K type strain sequencing project: providing services to taxonomists for standard genome sequencing and annotation.</title>
        <authorList>
            <consortium name="The Broad Institute Genomics Platform"/>
            <consortium name="The Broad Institute Genome Sequencing Center for Infectious Disease"/>
            <person name="Wu L."/>
            <person name="Ma J."/>
        </authorList>
    </citation>
    <scope>NUCLEOTIDE SEQUENCE [LARGE SCALE GENOMIC DNA]</scope>
    <source>
        <strain evidence="2 3">JCM 16330</strain>
    </source>
</reference>
<proteinExistence type="predicted"/>
<evidence type="ECO:0000256" key="1">
    <source>
        <dbReference type="SAM" id="Phobius"/>
    </source>
</evidence>
<keyword evidence="3" id="KW-1185">Reference proteome</keyword>
<feature type="transmembrane region" description="Helical" evidence="1">
    <location>
        <begin position="42"/>
        <end position="62"/>
    </location>
</feature>
<dbReference type="EMBL" id="BAAABL010000004">
    <property type="protein sequence ID" value="GAA0290009.1"/>
    <property type="molecule type" value="Genomic_DNA"/>
</dbReference>
<comment type="caution">
    <text evidence="2">The sequence shown here is derived from an EMBL/GenBank/DDBJ whole genome shotgun (WGS) entry which is preliminary data.</text>
</comment>
<dbReference type="InterPro" id="IPR055943">
    <property type="entry name" value="DUF7521"/>
</dbReference>
<keyword evidence="1" id="KW-0472">Membrane</keyword>
<feature type="transmembrane region" description="Helical" evidence="1">
    <location>
        <begin position="74"/>
        <end position="93"/>
    </location>
</feature>
<evidence type="ECO:0000313" key="2">
    <source>
        <dbReference type="EMBL" id="GAA0290009.1"/>
    </source>
</evidence>
<dbReference type="AlphaFoldDB" id="A0AAV3S403"/>
<feature type="transmembrane region" description="Helical" evidence="1">
    <location>
        <begin position="6"/>
        <end position="30"/>
    </location>
</feature>
<accession>A0AAV3S403</accession>
<evidence type="ECO:0000313" key="3">
    <source>
        <dbReference type="Proteomes" id="UP001500837"/>
    </source>
</evidence>
<dbReference type="Proteomes" id="UP001500837">
    <property type="component" value="Unassembled WGS sequence"/>
</dbReference>
<dbReference type="Pfam" id="PF24365">
    <property type="entry name" value="DUF7521"/>
    <property type="match status" value="1"/>
</dbReference>
<keyword evidence="1" id="KW-0812">Transmembrane</keyword>
<sequence>MTPMGLGLTTLVTVLKTVTLLLGGAITYFAYEASLRTHSRSIRLLALGFGVVTVGALLAGFVDTLLHVDPLLALVVESGFTVVGFAVILYSLYAEE</sequence>
<keyword evidence="1" id="KW-1133">Transmembrane helix</keyword>
<name>A0AAV3S403_9EURY</name>
<protein>
    <recommendedName>
        <fullName evidence="4">YapH protein</fullName>
    </recommendedName>
</protein>
<evidence type="ECO:0008006" key="4">
    <source>
        <dbReference type="Google" id="ProtNLM"/>
    </source>
</evidence>